<organism evidence="2 3">
    <name type="scientific">Aquabacterium soli</name>
    <dbReference type="NCBI Taxonomy" id="2493092"/>
    <lineage>
        <taxon>Bacteria</taxon>
        <taxon>Pseudomonadati</taxon>
        <taxon>Pseudomonadota</taxon>
        <taxon>Betaproteobacteria</taxon>
        <taxon>Burkholderiales</taxon>
        <taxon>Aquabacterium</taxon>
    </lineage>
</organism>
<comment type="caution">
    <text evidence="2">The sequence shown here is derived from an EMBL/GenBank/DDBJ whole genome shotgun (WGS) entry which is preliminary data.</text>
</comment>
<protein>
    <recommendedName>
        <fullName evidence="4">Tetratricopeptide repeat protein</fullName>
    </recommendedName>
</protein>
<proteinExistence type="predicted"/>
<dbReference type="PROSITE" id="PS51257">
    <property type="entry name" value="PROKAR_LIPOPROTEIN"/>
    <property type="match status" value="1"/>
</dbReference>
<evidence type="ECO:0000313" key="3">
    <source>
        <dbReference type="Proteomes" id="UP000269265"/>
    </source>
</evidence>
<name>A0A426V632_9BURK</name>
<dbReference type="SUPFAM" id="SSF48452">
    <property type="entry name" value="TPR-like"/>
    <property type="match status" value="1"/>
</dbReference>
<dbReference type="InterPro" id="IPR047780">
    <property type="entry name" value="TssQ-like"/>
</dbReference>
<dbReference type="NCBIfam" id="NF038027">
    <property type="entry name" value="TssQ_fam"/>
    <property type="match status" value="1"/>
</dbReference>
<dbReference type="AlphaFoldDB" id="A0A426V632"/>
<dbReference type="Proteomes" id="UP000269265">
    <property type="component" value="Unassembled WGS sequence"/>
</dbReference>
<evidence type="ECO:0000256" key="1">
    <source>
        <dbReference type="SAM" id="SignalP"/>
    </source>
</evidence>
<keyword evidence="3" id="KW-1185">Reference proteome</keyword>
<dbReference type="RefSeq" id="WP_125245215.1">
    <property type="nucleotide sequence ID" value="NZ_RSED01000025.1"/>
</dbReference>
<keyword evidence="1" id="KW-0732">Signal</keyword>
<dbReference type="OrthoDB" id="8590585at2"/>
<reference evidence="2 3" key="1">
    <citation type="submission" date="2018-12" db="EMBL/GenBank/DDBJ databases">
        <title>The whole draft genome of Aquabacterium sp. SJQ9.</title>
        <authorList>
            <person name="Sun L."/>
            <person name="Gao X."/>
            <person name="Chen W."/>
            <person name="Huang K."/>
        </authorList>
    </citation>
    <scope>NUCLEOTIDE SEQUENCE [LARGE SCALE GENOMIC DNA]</scope>
    <source>
        <strain evidence="2 3">SJQ9</strain>
    </source>
</reference>
<feature type="signal peptide" evidence="1">
    <location>
        <begin position="1"/>
        <end position="31"/>
    </location>
</feature>
<evidence type="ECO:0008006" key="4">
    <source>
        <dbReference type="Google" id="ProtNLM"/>
    </source>
</evidence>
<dbReference type="Gene3D" id="1.25.40.10">
    <property type="entry name" value="Tetratricopeptide repeat domain"/>
    <property type="match status" value="1"/>
</dbReference>
<feature type="chain" id="PRO_5019141810" description="Tetratricopeptide repeat protein" evidence="1">
    <location>
        <begin position="32"/>
        <end position="152"/>
    </location>
</feature>
<dbReference type="EMBL" id="RSED01000025">
    <property type="protein sequence ID" value="RRS02305.1"/>
    <property type="molecule type" value="Genomic_DNA"/>
</dbReference>
<gene>
    <name evidence="2" type="ORF">EIP75_21300</name>
</gene>
<evidence type="ECO:0000313" key="2">
    <source>
        <dbReference type="EMBL" id="RRS02305.1"/>
    </source>
</evidence>
<dbReference type="InterPro" id="IPR011990">
    <property type="entry name" value="TPR-like_helical_dom_sf"/>
</dbReference>
<accession>A0A426V632</accession>
<sequence length="152" mass="15729">MKSAANHSSRATASLALVAAAIGLAMVSGCAVPPGAKAPAESAPSADRRPAERVAAPGEAALAQGINLYKGGQYAEAETQLQLSLRQGLSVGPDRANAHKYLAFIYCTSKREALCNSAFKAARQADPAFVLSKAEAGHPMWGPVYRKALPNP</sequence>